<reference evidence="2 3" key="1">
    <citation type="submission" date="2016-10" db="EMBL/GenBank/DDBJ databases">
        <authorList>
            <person name="de Groot N.N."/>
        </authorList>
    </citation>
    <scope>NUCLEOTIDE SEQUENCE [LARGE SCALE GENOMIC DNA]</scope>
    <source>
        <strain evidence="2 3">DSM 43357</strain>
    </source>
</reference>
<dbReference type="AlphaFoldDB" id="A0A1H7QFQ3"/>
<dbReference type="RefSeq" id="WP_143078634.1">
    <property type="nucleotide sequence ID" value="NZ_BBZG01000002.1"/>
</dbReference>
<gene>
    <name evidence="2" type="ORF">SAMN05660976_02537</name>
</gene>
<evidence type="ECO:0000313" key="3">
    <source>
        <dbReference type="Proteomes" id="UP000198953"/>
    </source>
</evidence>
<dbReference type="EMBL" id="FOBF01000005">
    <property type="protein sequence ID" value="SEL46931.1"/>
    <property type="molecule type" value="Genomic_DNA"/>
</dbReference>
<dbReference type="OrthoDB" id="3539460at2"/>
<keyword evidence="1" id="KW-0732">Signal</keyword>
<name>A0A1H7QFQ3_9ACTN</name>
<evidence type="ECO:0008006" key="4">
    <source>
        <dbReference type="Google" id="ProtNLM"/>
    </source>
</evidence>
<organism evidence="2 3">
    <name type="scientific">Nonomuraea pusilla</name>
    <dbReference type="NCBI Taxonomy" id="46177"/>
    <lineage>
        <taxon>Bacteria</taxon>
        <taxon>Bacillati</taxon>
        <taxon>Actinomycetota</taxon>
        <taxon>Actinomycetes</taxon>
        <taxon>Streptosporangiales</taxon>
        <taxon>Streptosporangiaceae</taxon>
        <taxon>Nonomuraea</taxon>
    </lineage>
</organism>
<proteinExistence type="predicted"/>
<evidence type="ECO:0000313" key="2">
    <source>
        <dbReference type="EMBL" id="SEL46931.1"/>
    </source>
</evidence>
<feature type="signal peptide" evidence="1">
    <location>
        <begin position="1"/>
        <end position="23"/>
    </location>
</feature>
<dbReference type="Proteomes" id="UP000198953">
    <property type="component" value="Unassembled WGS sequence"/>
</dbReference>
<sequence length="229" mass="23620">MHKAISGICLTMLAVAGCASGQAAEAPAKQDAATGATAAAVAPAEAAKLRAALLPAPKGMRVTYGPETGVFGGLKSTQQGLAAIRQSKLERPECGAATQLDATKLAQAPAAVISFATEGGSLTQAVVSATPDAFPAPLPKQCASYQAEVDGTRVTYRTKALDMPKHGDQSRAYITTAMRGKGDDAQVGTVAIRRGDLITTMILVGKKLKPRGLYELGRMADQNLARVTR</sequence>
<dbReference type="PROSITE" id="PS51257">
    <property type="entry name" value="PROKAR_LIPOPROTEIN"/>
    <property type="match status" value="1"/>
</dbReference>
<evidence type="ECO:0000256" key="1">
    <source>
        <dbReference type="SAM" id="SignalP"/>
    </source>
</evidence>
<feature type="chain" id="PRO_5011714661" description="PknH-like extracellular domain-containing protein" evidence="1">
    <location>
        <begin position="24"/>
        <end position="229"/>
    </location>
</feature>
<protein>
    <recommendedName>
        <fullName evidence="4">PknH-like extracellular domain-containing protein</fullName>
    </recommendedName>
</protein>
<keyword evidence="3" id="KW-1185">Reference proteome</keyword>
<accession>A0A1H7QFQ3</accession>